<keyword evidence="9 10" id="KW-0998">Cell outer membrane</keyword>
<reference evidence="15 16" key="1">
    <citation type="submission" date="2019-02" db="EMBL/GenBank/DDBJ databases">
        <title>Genomic Encyclopedia of Type Strains, Phase IV (KMG-IV): sequencing the most valuable type-strain genomes for metagenomic binning, comparative biology and taxonomic classification.</title>
        <authorList>
            <person name="Goeker M."/>
        </authorList>
    </citation>
    <scope>NUCLEOTIDE SEQUENCE [LARGE SCALE GENOMIC DNA]</scope>
    <source>
        <strain evidence="15 16">DSM 17196</strain>
    </source>
</reference>
<keyword evidence="16" id="KW-1185">Reference proteome</keyword>
<dbReference type="Gene3D" id="2.60.40.1120">
    <property type="entry name" value="Carboxypeptidase-like, regulatory domain"/>
    <property type="match status" value="1"/>
</dbReference>
<evidence type="ECO:0000313" key="15">
    <source>
        <dbReference type="EMBL" id="RZS99379.1"/>
    </source>
</evidence>
<name>A0A4V2F7C9_9FLAO</name>
<dbReference type="InterPro" id="IPR037066">
    <property type="entry name" value="Plug_dom_sf"/>
</dbReference>
<evidence type="ECO:0000256" key="9">
    <source>
        <dbReference type="ARBA" id="ARBA00023237"/>
    </source>
</evidence>
<evidence type="ECO:0000256" key="8">
    <source>
        <dbReference type="ARBA" id="ARBA00023170"/>
    </source>
</evidence>
<dbReference type="AlphaFoldDB" id="A0A4V2F7C9"/>
<keyword evidence="8 15" id="KW-0675">Receptor</keyword>
<dbReference type="Pfam" id="PF00593">
    <property type="entry name" value="TonB_dep_Rec_b-barrel"/>
    <property type="match status" value="1"/>
</dbReference>
<evidence type="ECO:0000256" key="10">
    <source>
        <dbReference type="PROSITE-ProRule" id="PRU01360"/>
    </source>
</evidence>
<evidence type="ECO:0000256" key="6">
    <source>
        <dbReference type="ARBA" id="ARBA00023077"/>
    </source>
</evidence>
<keyword evidence="6 11" id="KW-0798">TonB box</keyword>
<keyword evidence="5 12" id="KW-0732">Signal</keyword>
<dbReference type="RefSeq" id="WP_130285224.1">
    <property type="nucleotide sequence ID" value="NZ_SGXE01000001.1"/>
</dbReference>
<dbReference type="GO" id="GO:0009279">
    <property type="term" value="C:cell outer membrane"/>
    <property type="evidence" value="ECO:0007669"/>
    <property type="project" value="UniProtKB-SubCell"/>
</dbReference>
<dbReference type="SUPFAM" id="SSF49464">
    <property type="entry name" value="Carboxypeptidase regulatory domain-like"/>
    <property type="match status" value="1"/>
</dbReference>
<dbReference type="InterPro" id="IPR008969">
    <property type="entry name" value="CarboxyPept-like_regulatory"/>
</dbReference>
<dbReference type="GO" id="GO:0044718">
    <property type="term" value="P:siderophore transmembrane transport"/>
    <property type="evidence" value="ECO:0007669"/>
    <property type="project" value="TreeGrafter"/>
</dbReference>
<gene>
    <name evidence="15" type="ORF">EV197_0589</name>
</gene>
<feature type="signal peptide" evidence="12">
    <location>
        <begin position="1"/>
        <end position="18"/>
    </location>
</feature>
<dbReference type="Proteomes" id="UP000292262">
    <property type="component" value="Unassembled WGS sequence"/>
</dbReference>
<evidence type="ECO:0000313" key="16">
    <source>
        <dbReference type="Proteomes" id="UP000292262"/>
    </source>
</evidence>
<feature type="chain" id="PRO_5020308294" evidence="12">
    <location>
        <begin position="19"/>
        <end position="907"/>
    </location>
</feature>
<evidence type="ECO:0000256" key="12">
    <source>
        <dbReference type="SAM" id="SignalP"/>
    </source>
</evidence>
<sequence length="907" mass="100379">MKRKLFFFLTLLCGILSAQVTTLTGKVVDQAGNPIPLVNVKLRGYAVGAVTNFDGEFVLPMDEVLPVTLYFSSVGYETVTQTITSSEKQILVTLQEGTDLDVVILSASRKPERIFESPVRVEYYGTREIKFTPSIDYYSGLENIKGVEVLSNSLTYKTVNTRGYGSFSNTRFVQLVDGMDNSSPSLNFSLGNLVSVSELDIQRVELLPGASSALYGANAFNGLLTYTSKNPFDAEGISAYSRGGVTSQDAAGTNPFYDVGIRVAKAFSKKLAVKANFTMFRGTDWFAVNQNNINNPSLNRATDPNYNGVNVYGDEVTLNLPGIGFVSRTGYQEIDLVDYEAESVKFSSAIHYRPFEDDFEIIYNGRIGRGTTIFQNANRFYSPNFFLQQHKLEIKNNNFFIRGYITDSDAGDTYDTRVAATNINNRWKDNETWYAEYFGTYAAAIGGGATSEQAHQAARAQADTGRLIPGTPEFQEVFESVINDPDFTTGAKFKDESQLRHVDANYNFSHLVNEFADIQVGGSFREYNLRSDGSIFTDADGPIKYSEIGVYAQIQKKFLDERLKFTGSVRYDKSQLFDGNYSPRAAVGYTLGEKRNHNIRASYQTGFRNPTTQNLYMGLDLVGAIAIGSAPENLDRERRDFDLSTQGTVLTGQNSVTITGRDAFENSYTLASALAFSSSADPTRLEQASPELVKPEQVSSIELGYRGKFDDFSIEVGGYYNMYQDFITSEVVIVPLYGSVGSLTAVQAIANGDFKVYNIATNTAVDVNSYGATVGVESSILRDYDLGVNYTYAKEDLDNQNQSNFQSEFNSPEHRVKVLFGNRNLFKNFGFNTSLKWSDSFQWNDAFGSTEVPSFTVIDAQLNYRIPKLKAALKMGATNIGGNEYYAGIGTGFIGSQYYIGLSLNNL</sequence>
<dbReference type="PANTHER" id="PTHR30069:SF29">
    <property type="entry name" value="HEMOGLOBIN AND HEMOGLOBIN-HAPTOGLOBIN-BINDING PROTEIN 1-RELATED"/>
    <property type="match status" value="1"/>
</dbReference>
<protein>
    <submittedName>
        <fullName evidence="15">Outer membrane receptor protein involved in Fe transport</fullName>
    </submittedName>
</protein>
<evidence type="ECO:0000256" key="1">
    <source>
        <dbReference type="ARBA" id="ARBA00004571"/>
    </source>
</evidence>
<keyword evidence="4 10" id="KW-0812">Transmembrane</keyword>
<dbReference type="InterPro" id="IPR039426">
    <property type="entry name" value="TonB-dep_rcpt-like"/>
</dbReference>
<keyword evidence="7 10" id="KW-0472">Membrane</keyword>
<dbReference type="PROSITE" id="PS52016">
    <property type="entry name" value="TONB_DEPENDENT_REC_3"/>
    <property type="match status" value="1"/>
</dbReference>
<dbReference type="Pfam" id="PF07715">
    <property type="entry name" value="Plug"/>
    <property type="match status" value="1"/>
</dbReference>
<dbReference type="PANTHER" id="PTHR30069">
    <property type="entry name" value="TONB-DEPENDENT OUTER MEMBRANE RECEPTOR"/>
    <property type="match status" value="1"/>
</dbReference>
<evidence type="ECO:0000256" key="3">
    <source>
        <dbReference type="ARBA" id="ARBA00022452"/>
    </source>
</evidence>
<evidence type="ECO:0000256" key="2">
    <source>
        <dbReference type="ARBA" id="ARBA00022448"/>
    </source>
</evidence>
<dbReference type="Gene3D" id="2.170.130.10">
    <property type="entry name" value="TonB-dependent receptor, plug domain"/>
    <property type="match status" value="1"/>
</dbReference>
<evidence type="ECO:0000256" key="4">
    <source>
        <dbReference type="ARBA" id="ARBA00022692"/>
    </source>
</evidence>
<comment type="subcellular location">
    <subcellularLocation>
        <location evidence="1 10">Cell outer membrane</location>
        <topology evidence="1 10">Multi-pass membrane protein</topology>
    </subcellularLocation>
</comment>
<dbReference type="Pfam" id="PF13715">
    <property type="entry name" value="CarbopepD_reg_2"/>
    <property type="match status" value="1"/>
</dbReference>
<keyword evidence="2 10" id="KW-0813">Transport</keyword>
<comment type="similarity">
    <text evidence="10 11">Belongs to the TonB-dependent receptor family.</text>
</comment>
<proteinExistence type="inferred from homology"/>
<feature type="domain" description="TonB-dependent receptor plug" evidence="14">
    <location>
        <begin position="115"/>
        <end position="222"/>
    </location>
</feature>
<dbReference type="Gene3D" id="2.40.170.20">
    <property type="entry name" value="TonB-dependent receptor, beta-barrel domain"/>
    <property type="match status" value="1"/>
</dbReference>
<dbReference type="InterPro" id="IPR012910">
    <property type="entry name" value="Plug_dom"/>
</dbReference>
<dbReference type="InterPro" id="IPR000531">
    <property type="entry name" value="Beta-barrel_TonB"/>
</dbReference>
<evidence type="ECO:0000256" key="5">
    <source>
        <dbReference type="ARBA" id="ARBA00022729"/>
    </source>
</evidence>
<dbReference type="SUPFAM" id="SSF56935">
    <property type="entry name" value="Porins"/>
    <property type="match status" value="1"/>
</dbReference>
<accession>A0A4V2F7C9</accession>
<feature type="domain" description="TonB-dependent receptor-like beta-barrel" evidence="13">
    <location>
        <begin position="363"/>
        <end position="879"/>
    </location>
</feature>
<dbReference type="OrthoDB" id="1109208at2"/>
<keyword evidence="3 10" id="KW-1134">Transmembrane beta strand</keyword>
<evidence type="ECO:0000256" key="11">
    <source>
        <dbReference type="RuleBase" id="RU003357"/>
    </source>
</evidence>
<dbReference type="GO" id="GO:0015344">
    <property type="term" value="F:siderophore uptake transmembrane transporter activity"/>
    <property type="evidence" value="ECO:0007669"/>
    <property type="project" value="TreeGrafter"/>
</dbReference>
<comment type="caution">
    <text evidence="15">The sequence shown here is derived from an EMBL/GenBank/DDBJ whole genome shotgun (WGS) entry which is preliminary data.</text>
</comment>
<organism evidence="15 16">
    <name type="scientific">Aquimarina brevivitae</name>
    <dbReference type="NCBI Taxonomy" id="323412"/>
    <lineage>
        <taxon>Bacteria</taxon>
        <taxon>Pseudomonadati</taxon>
        <taxon>Bacteroidota</taxon>
        <taxon>Flavobacteriia</taxon>
        <taxon>Flavobacteriales</taxon>
        <taxon>Flavobacteriaceae</taxon>
        <taxon>Aquimarina</taxon>
    </lineage>
</organism>
<evidence type="ECO:0000256" key="7">
    <source>
        <dbReference type="ARBA" id="ARBA00023136"/>
    </source>
</evidence>
<dbReference type="EMBL" id="SGXE01000001">
    <property type="protein sequence ID" value="RZS99379.1"/>
    <property type="molecule type" value="Genomic_DNA"/>
</dbReference>
<dbReference type="InterPro" id="IPR036942">
    <property type="entry name" value="Beta-barrel_TonB_sf"/>
</dbReference>
<evidence type="ECO:0000259" key="14">
    <source>
        <dbReference type="Pfam" id="PF07715"/>
    </source>
</evidence>
<evidence type="ECO:0000259" key="13">
    <source>
        <dbReference type="Pfam" id="PF00593"/>
    </source>
</evidence>